<comment type="cofactor">
    <cofactor evidence="2">
        <name>Mg(2+)</name>
        <dbReference type="ChEBI" id="CHEBI:18420"/>
    </cofactor>
</comment>
<dbReference type="NCBIfam" id="TIGR00335">
    <property type="entry name" value="primase_sml"/>
    <property type="match status" value="1"/>
</dbReference>
<dbReference type="FunFam" id="3.90.920.10:FF:000001">
    <property type="entry name" value="DNA primase"/>
    <property type="match status" value="1"/>
</dbReference>
<dbReference type="GO" id="GO:0005658">
    <property type="term" value="C:alpha DNA polymerase:primase complex"/>
    <property type="evidence" value="ECO:0007669"/>
    <property type="project" value="UniProtKB-ARBA"/>
</dbReference>
<dbReference type="GO" id="GO:0003899">
    <property type="term" value="F:DNA-directed RNA polymerase activity"/>
    <property type="evidence" value="ECO:0007669"/>
    <property type="project" value="UniProtKB-ARBA"/>
</dbReference>
<evidence type="ECO:0000256" key="4">
    <source>
        <dbReference type="ARBA" id="ARBA00022478"/>
    </source>
</evidence>
<protein>
    <recommendedName>
        <fullName evidence="12">DNA primase</fullName>
        <ecNumber evidence="12">2.7.7.-</ecNumber>
    </recommendedName>
</protein>
<keyword evidence="9" id="KW-0479">Metal-binding</keyword>
<evidence type="ECO:0000256" key="2">
    <source>
        <dbReference type="ARBA" id="ARBA00001946"/>
    </source>
</evidence>
<comment type="similarity">
    <text evidence="3 12">Belongs to the eukaryotic-type primase small subunit family.</text>
</comment>
<keyword evidence="11" id="KW-0804">Transcription</keyword>
<name>A0ABD2W269_9HYME</name>
<dbReference type="CDD" id="cd04860">
    <property type="entry name" value="AE_Prim_S"/>
    <property type="match status" value="1"/>
</dbReference>
<dbReference type="AlphaFoldDB" id="A0ABD2W269"/>
<comment type="caution">
    <text evidence="13">The sequence shown here is derived from an EMBL/GenBank/DDBJ whole genome shotgun (WGS) entry which is preliminary data.</text>
</comment>
<keyword evidence="14" id="KW-1185">Reference proteome</keyword>
<dbReference type="InterPro" id="IPR014052">
    <property type="entry name" value="DNA_primase_ssu_euk/arc"/>
</dbReference>
<dbReference type="GO" id="GO:0046872">
    <property type="term" value="F:metal ion binding"/>
    <property type="evidence" value="ECO:0007669"/>
    <property type="project" value="UniProtKB-KW"/>
</dbReference>
<evidence type="ECO:0000256" key="11">
    <source>
        <dbReference type="ARBA" id="ARBA00023163"/>
    </source>
</evidence>
<evidence type="ECO:0000313" key="14">
    <source>
        <dbReference type="Proteomes" id="UP001627154"/>
    </source>
</evidence>
<evidence type="ECO:0000256" key="10">
    <source>
        <dbReference type="ARBA" id="ARBA00022833"/>
    </source>
</evidence>
<dbReference type="EMBL" id="JBJJXI010000143">
    <property type="protein sequence ID" value="KAL3386814.1"/>
    <property type="molecule type" value="Genomic_DNA"/>
</dbReference>
<keyword evidence="10" id="KW-0862">Zinc</keyword>
<accession>A0ABD2W269</accession>
<keyword evidence="6 12" id="KW-0808">Transferase</keyword>
<dbReference type="GO" id="GO:0006270">
    <property type="term" value="P:DNA replication initiation"/>
    <property type="evidence" value="ECO:0007669"/>
    <property type="project" value="UniProtKB-ARBA"/>
</dbReference>
<evidence type="ECO:0000256" key="8">
    <source>
        <dbReference type="ARBA" id="ARBA00022705"/>
    </source>
</evidence>
<keyword evidence="8 12" id="KW-0235">DNA replication</keyword>
<dbReference type="Proteomes" id="UP001627154">
    <property type="component" value="Unassembled WGS sequence"/>
</dbReference>
<dbReference type="GO" id="GO:0006269">
    <property type="term" value="P:DNA replication, synthesis of primer"/>
    <property type="evidence" value="ECO:0007669"/>
    <property type="project" value="UniProtKB-KW"/>
</dbReference>
<dbReference type="PANTHER" id="PTHR10536">
    <property type="entry name" value="DNA PRIMASE SMALL SUBUNIT"/>
    <property type="match status" value="1"/>
</dbReference>
<comment type="cofactor">
    <cofactor evidence="1">
        <name>Mn(2+)</name>
        <dbReference type="ChEBI" id="CHEBI:29035"/>
    </cofactor>
</comment>
<keyword evidence="4 12" id="KW-0240">DNA-directed RNA polymerase</keyword>
<evidence type="ECO:0000256" key="6">
    <source>
        <dbReference type="ARBA" id="ARBA00022679"/>
    </source>
</evidence>
<evidence type="ECO:0000256" key="3">
    <source>
        <dbReference type="ARBA" id="ARBA00009762"/>
    </source>
</evidence>
<keyword evidence="7" id="KW-0548">Nucleotidyltransferase</keyword>
<evidence type="ECO:0000256" key="7">
    <source>
        <dbReference type="ARBA" id="ARBA00022695"/>
    </source>
</evidence>
<keyword evidence="5 12" id="KW-0639">Primosome</keyword>
<dbReference type="InterPro" id="IPR002755">
    <property type="entry name" value="DNA_primase_S"/>
</dbReference>
<evidence type="ECO:0000256" key="1">
    <source>
        <dbReference type="ARBA" id="ARBA00001936"/>
    </source>
</evidence>
<organism evidence="13 14">
    <name type="scientific">Trichogramma kaykai</name>
    <dbReference type="NCBI Taxonomy" id="54128"/>
    <lineage>
        <taxon>Eukaryota</taxon>
        <taxon>Metazoa</taxon>
        <taxon>Ecdysozoa</taxon>
        <taxon>Arthropoda</taxon>
        <taxon>Hexapoda</taxon>
        <taxon>Insecta</taxon>
        <taxon>Pterygota</taxon>
        <taxon>Neoptera</taxon>
        <taxon>Endopterygota</taxon>
        <taxon>Hymenoptera</taxon>
        <taxon>Apocrita</taxon>
        <taxon>Proctotrupomorpha</taxon>
        <taxon>Chalcidoidea</taxon>
        <taxon>Trichogrammatidae</taxon>
        <taxon>Trichogramma</taxon>
    </lineage>
</organism>
<evidence type="ECO:0000313" key="13">
    <source>
        <dbReference type="EMBL" id="KAL3386814.1"/>
    </source>
</evidence>
<gene>
    <name evidence="13" type="ORF">TKK_017744</name>
</gene>
<proteinExistence type="inferred from homology"/>
<reference evidence="13 14" key="1">
    <citation type="journal article" date="2024" name="bioRxiv">
        <title>A reference genome for Trichogramma kaykai: A tiny desert-dwelling parasitoid wasp with competing sex-ratio distorters.</title>
        <authorList>
            <person name="Culotta J."/>
            <person name="Lindsey A.R."/>
        </authorList>
    </citation>
    <scope>NUCLEOTIDE SEQUENCE [LARGE SCALE GENOMIC DNA]</scope>
    <source>
        <strain evidence="13 14">KSX58</strain>
    </source>
</reference>
<evidence type="ECO:0000256" key="9">
    <source>
        <dbReference type="ARBA" id="ARBA00022723"/>
    </source>
</evidence>
<evidence type="ECO:0000256" key="5">
    <source>
        <dbReference type="ARBA" id="ARBA00022515"/>
    </source>
</evidence>
<dbReference type="SUPFAM" id="SSF56747">
    <property type="entry name" value="Prim-pol domain"/>
    <property type="match status" value="1"/>
</dbReference>
<dbReference type="EC" id="2.7.7.-" evidence="12"/>
<evidence type="ECO:0000256" key="12">
    <source>
        <dbReference type="RuleBase" id="RU003514"/>
    </source>
</evidence>
<dbReference type="Pfam" id="PF01896">
    <property type="entry name" value="DNA_primase_S"/>
    <property type="match status" value="1"/>
</dbReference>
<dbReference type="Gene3D" id="3.90.920.10">
    <property type="entry name" value="DNA primase, PRIM domain"/>
    <property type="match status" value="1"/>
</dbReference>
<sequence>MDESTLSDLLPLYYTRLFPYVDYYRWLSYGEVNTFSRREFSFTLQDDIYIRYQSFNNIESLKNEVKRLCPYKIDIGAVYNVAPSNKRREAKFEPIQREFVIDIDMTDYDDVRTCCAGADVCNKCWKYMSLALKILDAALRDDFGFEHILWVFSGRRGIHCWVCDKQARFLTPNTRKAVASYLQLVTGGEFQKKKVKIVKKMHHSVKRAVDIIESVFTKMCVEEQGMLDSEERVTKFLGIIGEEDMRAEAKAVLDKHSTGVKKWEAFVNFFKQEMQSGNKKWRRTPFLIQEIMLQYAYPRLDINVSKGMNHLLKSPFCIHPKTGKVCIPINPKVVDQFDPKSVPTITTLIDEVNAFDAKELKEQGESIDNVKRIKDYKKTSLNKPFHAFQEFLRGIENSQMGERIKKSGELIFFLFYDELNQITN</sequence>